<accession>A0ACA9N7E8</accession>
<proteinExistence type="predicted"/>
<evidence type="ECO:0000313" key="2">
    <source>
        <dbReference type="Proteomes" id="UP000789525"/>
    </source>
</evidence>
<protein>
    <submittedName>
        <fullName evidence="1">10605_t:CDS:1</fullName>
    </submittedName>
</protein>
<evidence type="ECO:0000313" key="1">
    <source>
        <dbReference type="EMBL" id="CAG8633763.1"/>
    </source>
</evidence>
<sequence>MVPKGYLKYLDSLYRVNSPIASTEIATQTGQLAVWLSYNPQVLSDFLHRGVAPLRTPNRVSPRPSHYGPACLDLVGAVLRQGSFIEKMVGLGWTRPGRFDHSKDSAPLVRCIARYHAFLDLMSQNPA</sequence>
<reference evidence="1" key="1">
    <citation type="submission" date="2021-06" db="EMBL/GenBank/DDBJ databases">
        <authorList>
            <person name="Kallberg Y."/>
            <person name="Tangrot J."/>
            <person name="Rosling A."/>
        </authorList>
    </citation>
    <scope>NUCLEOTIDE SEQUENCE</scope>
    <source>
        <strain evidence="1">CL356</strain>
    </source>
</reference>
<dbReference type="EMBL" id="CAJVPT010018390">
    <property type="protein sequence ID" value="CAG8633763.1"/>
    <property type="molecule type" value="Genomic_DNA"/>
</dbReference>
<gene>
    <name evidence="1" type="ORF">ACOLOM_LOCUS7720</name>
</gene>
<feature type="non-terminal residue" evidence="1">
    <location>
        <position position="127"/>
    </location>
</feature>
<dbReference type="Proteomes" id="UP000789525">
    <property type="component" value="Unassembled WGS sequence"/>
</dbReference>
<name>A0ACA9N7E8_9GLOM</name>
<organism evidence="1 2">
    <name type="scientific">Acaulospora colombiana</name>
    <dbReference type="NCBI Taxonomy" id="27376"/>
    <lineage>
        <taxon>Eukaryota</taxon>
        <taxon>Fungi</taxon>
        <taxon>Fungi incertae sedis</taxon>
        <taxon>Mucoromycota</taxon>
        <taxon>Glomeromycotina</taxon>
        <taxon>Glomeromycetes</taxon>
        <taxon>Diversisporales</taxon>
        <taxon>Acaulosporaceae</taxon>
        <taxon>Acaulospora</taxon>
    </lineage>
</organism>
<keyword evidence="2" id="KW-1185">Reference proteome</keyword>
<comment type="caution">
    <text evidence="1">The sequence shown here is derived from an EMBL/GenBank/DDBJ whole genome shotgun (WGS) entry which is preliminary data.</text>
</comment>